<accession>A0A090Q665</accession>
<protein>
    <submittedName>
        <fullName evidence="1">Uncharacterized protein</fullName>
    </submittedName>
</protein>
<keyword evidence="2" id="KW-1185">Reference proteome</keyword>
<evidence type="ECO:0000313" key="2">
    <source>
        <dbReference type="Proteomes" id="UP000029221"/>
    </source>
</evidence>
<reference evidence="1" key="1">
    <citation type="journal article" date="2014" name="Genome Announc.">
        <title>Draft Genome Sequences of Marine Flavobacterium Nonlabens Strains NR17, NR24, NR27, NR32, NR33, and Ara13.</title>
        <authorList>
            <person name="Nakanishi M."/>
            <person name="Meirelles P."/>
            <person name="Suzuki R."/>
            <person name="Takatani N."/>
            <person name="Mino S."/>
            <person name="Suda W."/>
            <person name="Oshima K."/>
            <person name="Hattori M."/>
            <person name="Ohkuma M."/>
            <person name="Hosokawa M."/>
            <person name="Miyashita K."/>
            <person name="Thompson F.L."/>
            <person name="Niwa A."/>
            <person name="Sawabe T."/>
            <person name="Sawabe T."/>
        </authorList>
    </citation>
    <scope>NUCLEOTIDE SEQUENCE [LARGE SCALE GENOMIC DNA]</scope>
    <source>
        <strain evidence="1">JCM 19294</strain>
    </source>
</reference>
<dbReference type="STRING" id="319236.BST91_01550"/>
<gene>
    <name evidence="1" type="ORF">JCM19294_1299</name>
</gene>
<proteinExistence type="predicted"/>
<comment type="caution">
    <text evidence="1">The sequence shown here is derived from an EMBL/GenBank/DDBJ whole genome shotgun (WGS) entry which is preliminary data.</text>
</comment>
<dbReference type="AlphaFoldDB" id="A0A090Q665"/>
<organism evidence="1 2">
    <name type="scientific">Nonlabens tegetincola</name>
    <dbReference type="NCBI Taxonomy" id="323273"/>
    <lineage>
        <taxon>Bacteria</taxon>
        <taxon>Pseudomonadati</taxon>
        <taxon>Bacteroidota</taxon>
        <taxon>Flavobacteriia</taxon>
        <taxon>Flavobacteriales</taxon>
        <taxon>Flavobacteriaceae</taxon>
        <taxon>Nonlabens</taxon>
    </lineage>
</organism>
<dbReference type="Proteomes" id="UP000029221">
    <property type="component" value="Unassembled WGS sequence"/>
</dbReference>
<name>A0A090Q665_9FLAO</name>
<dbReference type="EMBL" id="BBML01000005">
    <property type="protein sequence ID" value="GAK97253.1"/>
    <property type="molecule type" value="Genomic_DNA"/>
</dbReference>
<evidence type="ECO:0000313" key="1">
    <source>
        <dbReference type="EMBL" id="GAK97253.1"/>
    </source>
</evidence>
<sequence length="58" mass="6663">MRTVNDENKILDSFKLAESGGTEYCDGFLTESLSIERECNGFVDKYYIDKESGKFIQQ</sequence>